<dbReference type="Pfam" id="PF01425">
    <property type="entry name" value="Amidase"/>
    <property type="match status" value="1"/>
</dbReference>
<accession>A0A5N6U0R2</accession>
<dbReference type="PANTHER" id="PTHR46310:SF7">
    <property type="entry name" value="AMIDASE 1"/>
    <property type="match status" value="1"/>
</dbReference>
<keyword evidence="4" id="KW-1185">Reference proteome</keyword>
<dbReference type="InterPro" id="IPR058329">
    <property type="entry name" value="Arp1_N"/>
</dbReference>
<dbReference type="EMBL" id="ML742056">
    <property type="protein sequence ID" value="KAE8152217.1"/>
    <property type="molecule type" value="Genomic_DNA"/>
</dbReference>
<dbReference type="AlphaFoldDB" id="A0A5N6U0R2"/>
<proteinExistence type="predicted"/>
<feature type="domain" description="Scytalone dehydratase-like protein Arp1 N-terminal" evidence="2">
    <location>
        <begin position="58"/>
        <end position="176"/>
    </location>
</feature>
<reference evidence="3 4" key="1">
    <citation type="submission" date="2019-04" db="EMBL/GenBank/DDBJ databases">
        <title>Friends and foes A comparative genomics study of 23 Aspergillus species from section Flavi.</title>
        <authorList>
            <consortium name="DOE Joint Genome Institute"/>
            <person name="Kjaerbolling I."/>
            <person name="Vesth T."/>
            <person name="Frisvad J.C."/>
            <person name="Nybo J.L."/>
            <person name="Theobald S."/>
            <person name="Kildgaard S."/>
            <person name="Isbrandt T."/>
            <person name="Kuo A."/>
            <person name="Sato A."/>
            <person name="Lyhne E.K."/>
            <person name="Kogle M.E."/>
            <person name="Wiebenga A."/>
            <person name="Kun R.S."/>
            <person name="Lubbers R.J."/>
            <person name="Makela M.R."/>
            <person name="Barry K."/>
            <person name="Chovatia M."/>
            <person name="Clum A."/>
            <person name="Daum C."/>
            <person name="Haridas S."/>
            <person name="He G."/>
            <person name="LaButti K."/>
            <person name="Lipzen A."/>
            <person name="Mondo S."/>
            <person name="Riley R."/>
            <person name="Salamov A."/>
            <person name="Simmons B.A."/>
            <person name="Magnuson J.K."/>
            <person name="Henrissat B."/>
            <person name="Mortensen U.H."/>
            <person name="Larsen T.O."/>
            <person name="Devries R.P."/>
            <person name="Grigoriev I.V."/>
            <person name="Machida M."/>
            <person name="Baker S.E."/>
            <person name="Andersen M.R."/>
        </authorList>
    </citation>
    <scope>NUCLEOTIDE SEQUENCE [LARGE SCALE GENOMIC DNA]</scope>
    <source>
        <strain evidence="3 4">IBT 18842</strain>
    </source>
</reference>
<dbReference type="SUPFAM" id="SSF75304">
    <property type="entry name" value="Amidase signature (AS) enzymes"/>
    <property type="match status" value="1"/>
</dbReference>
<dbReference type="PANTHER" id="PTHR46310">
    <property type="entry name" value="AMIDASE 1"/>
    <property type="match status" value="1"/>
</dbReference>
<dbReference type="OrthoDB" id="5423360at2759"/>
<dbReference type="InterPro" id="IPR036928">
    <property type="entry name" value="AS_sf"/>
</dbReference>
<protein>
    <submittedName>
        <fullName evidence="3">Amidase family protein</fullName>
    </submittedName>
</protein>
<sequence>MLLKGAITLALSELAWTHSSRSFTHFNVSGEITFRLNNILYLANTHHPRIVYSGNWTSDQLSWTPMTVISVNTTRVTKEDLEETILSYLSTDDVFNLSFLETVLIRDAVEGVLDDPAVQYLQWLNVSTIIASPKFTVPPSSMEVVNVTTDPRNKMVEGPFLGIARRDEIHLCPVYRLYSDEYGVFVNGVYDSGDGNGTHRALGLNDVESFGQSLIPVPSRIYTRRDPRPLAGVRVGVKDLFDLKGVQTTAGSKAWTRITPIANATAPAIQRIIDLGGHIVGKQKLAQFAAAANPWEWQDVHYPFNPRGDGWLTCSASSSGGGCSIAAYDWLDFAIGTDTGSSMRLPAAVAGVYGQRPSQGLISLDRAVPISHATDTAGVFSRDPKKWAHFAKTWYTSALQQPPSLTGLPAYTVPDTTHLPTHLIHLSDLSPDNPAVQPIWASFTTNLTKLFNLTTQTTNFTTLLETAPQRTKSLLLNQTSPISRALWTYEQWHLVAKPLLTTWPNHSTLPFPPLDPIMRTKWQAQLLAPIPESDFKEALSARRQAVAWFEENVLPSSSDSCSGSLLIYDIGPGGLPSYREWWLNMLPGTTFLYGGGGGGEGVLGASICPVFGCVDLTLPIGEVEYRSAVGLGVEMVPVTVSVVGGRGCDFVLFNLVERLAEEGVLRTVQTGRRAFG</sequence>
<gene>
    <name evidence="3" type="ORF">BDV25DRAFT_170636</name>
</gene>
<evidence type="ECO:0000259" key="1">
    <source>
        <dbReference type="Pfam" id="PF01425"/>
    </source>
</evidence>
<feature type="domain" description="Amidase" evidence="1">
    <location>
        <begin position="225"/>
        <end position="393"/>
    </location>
</feature>
<dbReference type="InterPro" id="IPR023631">
    <property type="entry name" value="Amidase_dom"/>
</dbReference>
<evidence type="ECO:0000313" key="3">
    <source>
        <dbReference type="EMBL" id="KAE8152217.1"/>
    </source>
</evidence>
<dbReference type="Proteomes" id="UP000325780">
    <property type="component" value="Unassembled WGS sequence"/>
</dbReference>
<evidence type="ECO:0000313" key="4">
    <source>
        <dbReference type="Proteomes" id="UP000325780"/>
    </source>
</evidence>
<name>A0A5N6U0R2_ASPAV</name>
<organism evidence="3 4">
    <name type="scientific">Aspergillus avenaceus</name>
    <dbReference type="NCBI Taxonomy" id="36643"/>
    <lineage>
        <taxon>Eukaryota</taxon>
        <taxon>Fungi</taxon>
        <taxon>Dikarya</taxon>
        <taxon>Ascomycota</taxon>
        <taxon>Pezizomycotina</taxon>
        <taxon>Eurotiomycetes</taxon>
        <taxon>Eurotiomycetidae</taxon>
        <taxon>Eurotiales</taxon>
        <taxon>Aspergillaceae</taxon>
        <taxon>Aspergillus</taxon>
        <taxon>Aspergillus subgen. Circumdati</taxon>
    </lineage>
</organism>
<dbReference type="Gene3D" id="3.90.1300.10">
    <property type="entry name" value="Amidase signature (AS) domain"/>
    <property type="match status" value="1"/>
</dbReference>
<evidence type="ECO:0000259" key="2">
    <source>
        <dbReference type="Pfam" id="PF26053"/>
    </source>
</evidence>
<dbReference type="Pfam" id="PF26053">
    <property type="entry name" value="DUF8016"/>
    <property type="match status" value="1"/>
</dbReference>